<evidence type="ECO:0000256" key="1">
    <source>
        <dbReference type="SAM" id="MobiDB-lite"/>
    </source>
</evidence>
<dbReference type="AlphaFoldDB" id="A0AB34HTD5"/>
<evidence type="ECO:0000313" key="3">
    <source>
        <dbReference type="EMBL" id="KAJ8794090.1"/>
    </source>
</evidence>
<evidence type="ECO:0000313" key="4">
    <source>
        <dbReference type="Proteomes" id="UP001159641"/>
    </source>
</evidence>
<gene>
    <name evidence="3" type="ORF">J1605_019082</name>
</gene>
<feature type="region of interest" description="Disordered" evidence="1">
    <location>
        <begin position="77"/>
        <end position="195"/>
    </location>
</feature>
<feature type="compositionally biased region" description="Low complexity" evidence="1">
    <location>
        <begin position="171"/>
        <end position="183"/>
    </location>
</feature>
<reference evidence="3 4" key="1">
    <citation type="submission" date="2022-11" db="EMBL/GenBank/DDBJ databases">
        <title>Whole genome sequence of Eschrichtius robustus ER-17-0199.</title>
        <authorList>
            <person name="Bruniche-Olsen A."/>
            <person name="Black A.N."/>
            <person name="Fields C.J."/>
            <person name="Walden K."/>
            <person name="Dewoody J.A."/>
        </authorList>
    </citation>
    <scope>NUCLEOTIDE SEQUENCE [LARGE SCALE GENOMIC DNA]</scope>
    <source>
        <strain evidence="3">ER-17-0199</strain>
        <tissue evidence="3">Blubber</tissue>
    </source>
</reference>
<name>A0AB34HTD5_ESCRO</name>
<proteinExistence type="predicted"/>
<feature type="signal peptide" evidence="2">
    <location>
        <begin position="1"/>
        <end position="30"/>
    </location>
</feature>
<keyword evidence="4" id="KW-1185">Reference proteome</keyword>
<evidence type="ECO:0000256" key="2">
    <source>
        <dbReference type="SAM" id="SignalP"/>
    </source>
</evidence>
<dbReference type="Proteomes" id="UP001159641">
    <property type="component" value="Unassembled WGS sequence"/>
</dbReference>
<protein>
    <submittedName>
        <fullName evidence="3">Uncharacterized protein</fullName>
    </submittedName>
</protein>
<accession>A0AB34HTD5</accession>
<feature type="compositionally biased region" description="Low complexity" evidence="1">
    <location>
        <begin position="99"/>
        <end position="118"/>
    </location>
</feature>
<dbReference type="EMBL" id="JAIQCJ010000888">
    <property type="protein sequence ID" value="KAJ8794090.1"/>
    <property type="molecule type" value="Genomic_DNA"/>
</dbReference>
<keyword evidence="2" id="KW-0732">Signal</keyword>
<feature type="chain" id="PRO_5044308707" evidence="2">
    <location>
        <begin position="31"/>
        <end position="224"/>
    </location>
</feature>
<comment type="caution">
    <text evidence="3">The sequence shown here is derived from an EMBL/GenBank/DDBJ whole genome shotgun (WGS) entry which is preliminary data.</text>
</comment>
<sequence>MLAAVRRSGAAWTRALLLQLLLAGPGGCLSRQELFPFGPGQGDLELEAGDDRVSPALELSTALRFFDKSDLHSVYARAGRGRPRSRTDVSVVGGDPDPQAAGARGAALGLQAQGGSRLRPARRRLPAAWSLSPEGHSGLGSSSRLRRPVRALPDSGTPRPRTPGPGRRFHPGGCVTASPPRSRSASRHCPLPFGDRSRCGWDQARAQGKGQSWVAAGARALRLP</sequence>
<organism evidence="3 4">
    <name type="scientific">Eschrichtius robustus</name>
    <name type="common">California gray whale</name>
    <name type="synonym">Eschrichtius gibbosus</name>
    <dbReference type="NCBI Taxonomy" id="9764"/>
    <lineage>
        <taxon>Eukaryota</taxon>
        <taxon>Metazoa</taxon>
        <taxon>Chordata</taxon>
        <taxon>Craniata</taxon>
        <taxon>Vertebrata</taxon>
        <taxon>Euteleostomi</taxon>
        <taxon>Mammalia</taxon>
        <taxon>Eutheria</taxon>
        <taxon>Laurasiatheria</taxon>
        <taxon>Artiodactyla</taxon>
        <taxon>Whippomorpha</taxon>
        <taxon>Cetacea</taxon>
        <taxon>Mysticeti</taxon>
        <taxon>Eschrichtiidae</taxon>
        <taxon>Eschrichtius</taxon>
    </lineage>
</organism>